<name>A0AAP2GME6_9BACT</name>
<evidence type="ECO:0000313" key="3">
    <source>
        <dbReference type="Proteomes" id="UP001319200"/>
    </source>
</evidence>
<gene>
    <name evidence="2" type="ORF">KK083_30035</name>
</gene>
<dbReference type="Gene3D" id="3.90.1200.10">
    <property type="match status" value="1"/>
</dbReference>
<organism evidence="2 3">
    <name type="scientific">Chryseosolibacter histidini</name>
    <dbReference type="NCBI Taxonomy" id="2782349"/>
    <lineage>
        <taxon>Bacteria</taxon>
        <taxon>Pseudomonadati</taxon>
        <taxon>Bacteroidota</taxon>
        <taxon>Cytophagia</taxon>
        <taxon>Cytophagales</taxon>
        <taxon>Chryseotaleaceae</taxon>
        <taxon>Chryseosolibacter</taxon>
    </lineage>
</organism>
<dbReference type="PANTHER" id="PTHR21064">
    <property type="entry name" value="AMINOGLYCOSIDE PHOSPHOTRANSFERASE DOMAIN-CONTAINING PROTEIN-RELATED"/>
    <property type="match status" value="1"/>
</dbReference>
<dbReference type="RefSeq" id="WP_254169855.1">
    <property type="nucleotide sequence ID" value="NZ_JAHESF010000059.1"/>
</dbReference>
<dbReference type="InterPro" id="IPR011009">
    <property type="entry name" value="Kinase-like_dom_sf"/>
</dbReference>
<evidence type="ECO:0000313" key="2">
    <source>
        <dbReference type="EMBL" id="MBT1701169.1"/>
    </source>
</evidence>
<dbReference type="InterPro" id="IPR002575">
    <property type="entry name" value="Aminoglycoside_PTrfase"/>
</dbReference>
<dbReference type="AlphaFoldDB" id="A0AAP2GME6"/>
<proteinExistence type="predicted"/>
<dbReference type="InterPro" id="IPR050249">
    <property type="entry name" value="Pseudomonas-type_ThrB"/>
</dbReference>
<protein>
    <submittedName>
        <fullName evidence="2">Phosphotransferase</fullName>
    </submittedName>
</protein>
<keyword evidence="3" id="KW-1185">Reference proteome</keyword>
<sequence>MGLSPESLIPGIISHYGLSAGNFSIERLGSGHIHYTYKLNAKKSYVLQRVNKNVFKEPEVIASNLRVAADYLGKNFTDFLFLSAIETLEGKEMVYDAEGFPWRLFPFFDNTFTVDKVSTKEEAFSAAAEFARLSRYLKDVDTSRFSPTIPGFHDLSLRYRQFETALKNATPERIQRAQEAIAQAKAFSHLVTEYETLISSGSLKLRITHNDTKINNVLFNANTGKALCAIDLDTLMPGYFIYDIGDMIRTFVSPVDEEEKDVSKITVRQDIYRALVDGYLSQMNDCLTPEEKKAIPFSGMMMTYIMALRMLADFLNGDIYYHIKYEGQNLVRATNQLRLLQELKTVNGNQ</sequence>
<dbReference type="PANTHER" id="PTHR21064:SF5">
    <property type="entry name" value="SLR1880 PROTEIN"/>
    <property type="match status" value="1"/>
</dbReference>
<dbReference type="Pfam" id="PF01636">
    <property type="entry name" value="APH"/>
    <property type="match status" value="1"/>
</dbReference>
<evidence type="ECO:0000259" key="1">
    <source>
        <dbReference type="Pfam" id="PF01636"/>
    </source>
</evidence>
<feature type="domain" description="Aminoglycoside phosphotransferase" evidence="1">
    <location>
        <begin position="25"/>
        <end position="259"/>
    </location>
</feature>
<dbReference type="Proteomes" id="UP001319200">
    <property type="component" value="Unassembled WGS sequence"/>
</dbReference>
<accession>A0AAP2GME6</accession>
<comment type="caution">
    <text evidence="2">The sequence shown here is derived from an EMBL/GenBank/DDBJ whole genome shotgun (WGS) entry which is preliminary data.</text>
</comment>
<reference evidence="2 3" key="1">
    <citation type="submission" date="2021-05" db="EMBL/GenBank/DDBJ databases">
        <title>A Polyphasic approach of four new species of the genus Ohtaekwangia: Ohtaekwangia histidinii sp. nov., Ohtaekwangia cretensis sp. nov., Ohtaekwangia indiensis sp. nov., Ohtaekwangia reichenbachii sp. nov. from diverse environment.</title>
        <authorList>
            <person name="Octaviana S."/>
        </authorList>
    </citation>
    <scope>NUCLEOTIDE SEQUENCE [LARGE SCALE GENOMIC DNA]</scope>
    <source>
        <strain evidence="2 3">PWU4</strain>
    </source>
</reference>
<dbReference type="EMBL" id="JAHESF010000059">
    <property type="protein sequence ID" value="MBT1701169.1"/>
    <property type="molecule type" value="Genomic_DNA"/>
</dbReference>
<dbReference type="SUPFAM" id="SSF56112">
    <property type="entry name" value="Protein kinase-like (PK-like)"/>
    <property type="match status" value="1"/>
</dbReference>